<keyword evidence="3" id="KW-1185">Reference proteome</keyword>
<proteinExistence type="predicted"/>
<accession>A0A433Q1C3</accession>
<dbReference type="EMBL" id="RBNJ01019292">
    <property type="protein sequence ID" value="RUS23590.1"/>
    <property type="molecule type" value="Genomic_DNA"/>
</dbReference>
<organism evidence="2 3">
    <name type="scientific">Jimgerdemannia flammicorona</name>
    <dbReference type="NCBI Taxonomy" id="994334"/>
    <lineage>
        <taxon>Eukaryota</taxon>
        <taxon>Fungi</taxon>
        <taxon>Fungi incertae sedis</taxon>
        <taxon>Mucoromycota</taxon>
        <taxon>Mucoromycotina</taxon>
        <taxon>Endogonomycetes</taxon>
        <taxon>Endogonales</taxon>
        <taxon>Endogonaceae</taxon>
        <taxon>Jimgerdemannia</taxon>
    </lineage>
</organism>
<dbReference type="AlphaFoldDB" id="A0A433Q1C3"/>
<dbReference type="InterPro" id="IPR013640">
    <property type="entry name" value="Vfa1"/>
</dbReference>
<evidence type="ECO:0000256" key="1">
    <source>
        <dbReference type="SAM" id="MobiDB-lite"/>
    </source>
</evidence>
<dbReference type="PANTHER" id="PTHR28218:SF1">
    <property type="entry name" value="VPS4-ASSOCIATED PROTEIN 1"/>
    <property type="match status" value="1"/>
</dbReference>
<comment type="caution">
    <text evidence="2">The sequence shown here is derived from an EMBL/GenBank/DDBJ whole genome shotgun (WGS) entry which is preliminary data.</text>
</comment>
<protein>
    <submittedName>
        <fullName evidence="2">VPS4-associated protein 1</fullName>
    </submittedName>
</protein>
<dbReference type="GO" id="GO:0005768">
    <property type="term" value="C:endosome"/>
    <property type="evidence" value="ECO:0007669"/>
    <property type="project" value="TreeGrafter"/>
</dbReference>
<feature type="compositionally biased region" description="Basic and acidic residues" evidence="1">
    <location>
        <begin position="108"/>
        <end position="137"/>
    </location>
</feature>
<gene>
    <name evidence="2" type="ORF">BC938DRAFT_474914</name>
</gene>
<evidence type="ECO:0000313" key="2">
    <source>
        <dbReference type="EMBL" id="RUS23590.1"/>
    </source>
</evidence>
<feature type="region of interest" description="Disordered" evidence="1">
    <location>
        <begin position="107"/>
        <end position="161"/>
    </location>
</feature>
<dbReference type="PANTHER" id="PTHR28218">
    <property type="entry name" value="VPS4-ASSOCIATED PROTEIN 1"/>
    <property type="match status" value="1"/>
</dbReference>
<dbReference type="GO" id="GO:0007034">
    <property type="term" value="P:vacuolar transport"/>
    <property type="evidence" value="ECO:0007669"/>
    <property type="project" value="TreeGrafter"/>
</dbReference>
<reference evidence="2 3" key="1">
    <citation type="journal article" date="2018" name="New Phytol.">
        <title>Phylogenomics of Endogonaceae and evolution of mycorrhizas within Mucoromycota.</title>
        <authorList>
            <person name="Chang Y."/>
            <person name="Desiro A."/>
            <person name="Na H."/>
            <person name="Sandor L."/>
            <person name="Lipzen A."/>
            <person name="Clum A."/>
            <person name="Barry K."/>
            <person name="Grigoriev I.V."/>
            <person name="Martin F.M."/>
            <person name="Stajich J.E."/>
            <person name="Smith M.E."/>
            <person name="Bonito G."/>
            <person name="Spatafora J.W."/>
        </authorList>
    </citation>
    <scope>NUCLEOTIDE SEQUENCE [LARGE SCALE GENOMIC DNA]</scope>
    <source>
        <strain evidence="2 3">AD002</strain>
    </source>
</reference>
<sequence length="208" mass="23175">MSTPRLQNAYTLRISQQERSCFVCNKFTTAVLTTDSQPPDWFYICRPHLDDQGFCTATGGLPDQPRPSLDAAKRKKEYSPDAKPESNSVVELVSGLGSGIWGSITGAAKKEEEKKEEGKKEEDEKDREEKTKPERSKSPVPSPTASKSPLPAASTSAARIASAPRKYILHRDIFYLRAREFIKKQEKKRASEILQGLSFPAVPKTIPH</sequence>
<feature type="region of interest" description="Disordered" evidence="1">
    <location>
        <begin position="56"/>
        <end position="87"/>
    </location>
</feature>
<name>A0A433Q1C3_9FUNG</name>
<dbReference type="Proteomes" id="UP000274822">
    <property type="component" value="Unassembled WGS sequence"/>
</dbReference>
<feature type="compositionally biased region" description="Low complexity" evidence="1">
    <location>
        <begin position="152"/>
        <end position="161"/>
    </location>
</feature>
<evidence type="ECO:0000313" key="3">
    <source>
        <dbReference type="Proteomes" id="UP000274822"/>
    </source>
</evidence>
<dbReference type="Pfam" id="PF08432">
    <property type="entry name" value="Vfa1"/>
    <property type="match status" value="1"/>
</dbReference>